<feature type="region of interest" description="Disordered" evidence="1">
    <location>
        <begin position="358"/>
        <end position="387"/>
    </location>
</feature>
<feature type="region of interest" description="Disordered" evidence="1">
    <location>
        <begin position="302"/>
        <end position="326"/>
    </location>
</feature>
<evidence type="ECO:0000313" key="2">
    <source>
        <dbReference type="EMBL" id="KAF2203130.1"/>
    </source>
</evidence>
<reference evidence="2" key="1">
    <citation type="journal article" date="2020" name="Stud. Mycol.">
        <title>101 Dothideomycetes genomes: a test case for predicting lifestyles and emergence of pathogens.</title>
        <authorList>
            <person name="Haridas S."/>
            <person name="Albert R."/>
            <person name="Binder M."/>
            <person name="Bloem J."/>
            <person name="Labutti K."/>
            <person name="Salamov A."/>
            <person name="Andreopoulos B."/>
            <person name="Baker S."/>
            <person name="Barry K."/>
            <person name="Bills G."/>
            <person name="Bluhm B."/>
            <person name="Cannon C."/>
            <person name="Castanera R."/>
            <person name="Culley D."/>
            <person name="Daum C."/>
            <person name="Ezra D."/>
            <person name="Gonzalez J."/>
            <person name="Henrissat B."/>
            <person name="Kuo A."/>
            <person name="Liang C."/>
            <person name="Lipzen A."/>
            <person name="Lutzoni F."/>
            <person name="Magnuson J."/>
            <person name="Mondo S."/>
            <person name="Nolan M."/>
            <person name="Ohm R."/>
            <person name="Pangilinan J."/>
            <person name="Park H.-J."/>
            <person name="Ramirez L."/>
            <person name="Alfaro M."/>
            <person name="Sun H."/>
            <person name="Tritt A."/>
            <person name="Yoshinaga Y."/>
            <person name="Zwiers L.-H."/>
            <person name="Turgeon B."/>
            <person name="Goodwin S."/>
            <person name="Spatafora J."/>
            <person name="Crous P."/>
            <person name="Grigoriev I."/>
        </authorList>
    </citation>
    <scope>NUCLEOTIDE SEQUENCE</scope>
    <source>
        <strain evidence="2">ATCC 74209</strain>
    </source>
</reference>
<feature type="region of interest" description="Disordered" evidence="1">
    <location>
        <begin position="334"/>
        <end position="353"/>
    </location>
</feature>
<evidence type="ECO:0000256" key="1">
    <source>
        <dbReference type="SAM" id="MobiDB-lite"/>
    </source>
</evidence>
<accession>A0A9P4JQ51</accession>
<dbReference type="AlphaFoldDB" id="A0A9P4JQ51"/>
<feature type="compositionally biased region" description="Basic and acidic residues" evidence="1">
    <location>
        <begin position="363"/>
        <end position="379"/>
    </location>
</feature>
<keyword evidence="3" id="KW-1185">Reference proteome</keyword>
<dbReference type="OrthoDB" id="4764735at2759"/>
<feature type="compositionally biased region" description="Polar residues" evidence="1">
    <location>
        <begin position="310"/>
        <end position="326"/>
    </location>
</feature>
<protein>
    <submittedName>
        <fullName evidence="2">Uncharacterized protein</fullName>
    </submittedName>
</protein>
<proteinExistence type="predicted"/>
<evidence type="ECO:0000313" key="3">
    <source>
        <dbReference type="Proteomes" id="UP000799536"/>
    </source>
</evidence>
<gene>
    <name evidence="2" type="ORF">GQ43DRAFT_470248</name>
</gene>
<name>A0A9P4JQ51_9PLEO</name>
<sequence>MPLLTFIFGPNNTFFFDSPKSWKFHNIPPTLRQLFNASMNPGWRIQQPYCLALGPPNNSPEPIWYIGCKVCDGNDKIFYSQNFFDTNYPDLSVWIKTIPNSPKSCFVTFGPGLSYFGCAPGYGSIWAGIPSELKEKVQKAFDTPNLVSLGMKNAWFVMWPDGYYSWKFYGNYESLHKILAAAEPRSVEYLAISPYHKSQYFIVFKNQEVKYNLSEEWMPQIREVFSEWQVEFTQKQLPPLPPSQHMHSVAGPYPPQFQPKFQPEFQSQHPQWNPNYSLTPSSPQYLSPISLPATPASFYSTPASPALSRQGYTGNSRQPSPMSANATLAPIGIPTVIPRQPSSASTGTLERRKLWKRMSSVVSRDDAPVAPRDPVRADEGSQQCTPM</sequence>
<dbReference type="Proteomes" id="UP000799536">
    <property type="component" value="Unassembled WGS sequence"/>
</dbReference>
<dbReference type="EMBL" id="ML993912">
    <property type="protein sequence ID" value="KAF2203130.1"/>
    <property type="molecule type" value="Genomic_DNA"/>
</dbReference>
<comment type="caution">
    <text evidence="2">The sequence shown here is derived from an EMBL/GenBank/DDBJ whole genome shotgun (WGS) entry which is preliminary data.</text>
</comment>
<organism evidence="2 3">
    <name type="scientific">Delitschia confertaspora ATCC 74209</name>
    <dbReference type="NCBI Taxonomy" id="1513339"/>
    <lineage>
        <taxon>Eukaryota</taxon>
        <taxon>Fungi</taxon>
        <taxon>Dikarya</taxon>
        <taxon>Ascomycota</taxon>
        <taxon>Pezizomycotina</taxon>
        <taxon>Dothideomycetes</taxon>
        <taxon>Pleosporomycetidae</taxon>
        <taxon>Pleosporales</taxon>
        <taxon>Delitschiaceae</taxon>
        <taxon>Delitschia</taxon>
    </lineage>
</organism>